<evidence type="ECO:0000313" key="3">
    <source>
        <dbReference type="Proteomes" id="UP000295172"/>
    </source>
</evidence>
<evidence type="ECO:0000313" key="2">
    <source>
        <dbReference type="EMBL" id="TDD26299.1"/>
    </source>
</evidence>
<feature type="transmembrane region" description="Helical" evidence="1">
    <location>
        <begin position="106"/>
        <end position="128"/>
    </location>
</feature>
<accession>A0A4R4X7L3</accession>
<keyword evidence="3" id="KW-1185">Reference proteome</keyword>
<dbReference type="EMBL" id="SMKR01000048">
    <property type="protein sequence ID" value="TDD26299.1"/>
    <property type="molecule type" value="Genomic_DNA"/>
</dbReference>
<feature type="transmembrane region" description="Helical" evidence="1">
    <location>
        <begin position="134"/>
        <end position="156"/>
    </location>
</feature>
<keyword evidence="1" id="KW-0812">Transmembrane</keyword>
<evidence type="ECO:0000256" key="1">
    <source>
        <dbReference type="SAM" id="Phobius"/>
    </source>
</evidence>
<sequence length="171" mass="17895">MSTTTHRPSTSAEPAALRAGSALMALAALAFIGYAVIFFVRNFTGAFLELGIGPEQVDVRRDEIRAFSNDLYHYVSHLHIAVAGFIAATGLATAALAWFGVRRGLLWAYVTAVAAPVLGLAVALPAHYPWGLDTIGHLGLIYLATAIFVIGAAVALKPLLAAHRGQGGEGT</sequence>
<dbReference type="OrthoDB" id="3829237at2"/>
<feature type="transmembrane region" description="Helical" evidence="1">
    <location>
        <begin position="78"/>
        <end position="99"/>
    </location>
</feature>
<dbReference type="AlphaFoldDB" id="A0A4R4X7L3"/>
<comment type="caution">
    <text evidence="2">The sequence shown here is derived from an EMBL/GenBank/DDBJ whole genome shotgun (WGS) entry which is preliminary data.</text>
</comment>
<protein>
    <submittedName>
        <fullName evidence="2">Uncharacterized protein</fullName>
    </submittedName>
</protein>
<proteinExistence type="predicted"/>
<feature type="transmembrane region" description="Helical" evidence="1">
    <location>
        <begin position="21"/>
        <end position="40"/>
    </location>
</feature>
<name>A0A4R4X7L3_9ACTN</name>
<dbReference type="Proteomes" id="UP000295172">
    <property type="component" value="Unassembled WGS sequence"/>
</dbReference>
<keyword evidence="1" id="KW-1133">Transmembrane helix</keyword>
<keyword evidence="1" id="KW-0472">Membrane</keyword>
<gene>
    <name evidence="2" type="ORF">E1218_13525</name>
</gene>
<organism evidence="2 3">
    <name type="scientific">Kribbella turkmenica</name>
    <dbReference type="NCBI Taxonomy" id="2530375"/>
    <lineage>
        <taxon>Bacteria</taxon>
        <taxon>Bacillati</taxon>
        <taxon>Actinomycetota</taxon>
        <taxon>Actinomycetes</taxon>
        <taxon>Propionibacteriales</taxon>
        <taxon>Kribbellaceae</taxon>
        <taxon>Kribbella</taxon>
    </lineage>
</organism>
<dbReference type="RefSeq" id="WP_132319897.1">
    <property type="nucleotide sequence ID" value="NZ_SMKR01000048.1"/>
</dbReference>
<reference evidence="2 3" key="1">
    <citation type="submission" date="2019-02" db="EMBL/GenBank/DDBJ databases">
        <title>Draft genome sequences of novel Actinobacteria.</title>
        <authorList>
            <person name="Sahin N."/>
            <person name="Ay H."/>
            <person name="Saygin H."/>
        </authorList>
    </citation>
    <scope>NUCLEOTIDE SEQUENCE [LARGE SCALE GENOMIC DNA]</scope>
    <source>
        <strain evidence="2 3">16K104</strain>
    </source>
</reference>